<reference evidence="1 2" key="1">
    <citation type="submission" date="2015-10" db="EMBL/GenBank/DDBJ databases">
        <title>Mycobacterium gordonae draft genome assembly.</title>
        <authorList>
            <person name="Ustinova V."/>
            <person name="Smirnova T."/>
            <person name="Blagodatskikh K."/>
            <person name="Varlamov D."/>
            <person name="Larionova E."/>
            <person name="Chernousova L."/>
        </authorList>
    </citation>
    <scope>NUCLEOTIDE SEQUENCE [LARGE SCALE GENOMIC DNA]</scope>
    <source>
        <strain evidence="1 2">CTRI 14-8773</strain>
    </source>
</reference>
<organism evidence="1 2">
    <name type="scientific">Mycobacterium gordonae</name>
    <dbReference type="NCBI Taxonomy" id="1778"/>
    <lineage>
        <taxon>Bacteria</taxon>
        <taxon>Bacillati</taxon>
        <taxon>Actinomycetota</taxon>
        <taxon>Actinomycetes</taxon>
        <taxon>Mycobacteriales</taxon>
        <taxon>Mycobacteriaceae</taxon>
        <taxon>Mycobacterium</taxon>
    </lineage>
</organism>
<sequence length="71" mass="7794">MSSGDWMQRWPDLLVGLSGDERRVLSVAVTDNVLEGWEPSRADIQALVDVVRGYVTTQEYLANLGTSAAAR</sequence>
<dbReference type="EMBL" id="LKTM01000088">
    <property type="protein sequence ID" value="KQH79585.1"/>
    <property type="molecule type" value="Genomic_DNA"/>
</dbReference>
<proteinExistence type="predicted"/>
<name>A0A0Q2LUJ1_MYCGO</name>
<comment type="caution">
    <text evidence="1">The sequence shown here is derived from an EMBL/GenBank/DDBJ whole genome shotgun (WGS) entry which is preliminary data.</text>
</comment>
<dbReference type="RefSeq" id="WP_055577531.1">
    <property type="nucleotide sequence ID" value="NZ_LKTM01000088.1"/>
</dbReference>
<dbReference type="OrthoDB" id="4578598at2"/>
<dbReference type="Proteomes" id="UP000051677">
    <property type="component" value="Unassembled WGS sequence"/>
</dbReference>
<protein>
    <submittedName>
        <fullName evidence="1">Uncharacterized protein</fullName>
    </submittedName>
</protein>
<evidence type="ECO:0000313" key="2">
    <source>
        <dbReference type="Proteomes" id="UP000051677"/>
    </source>
</evidence>
<evidence type="ECO:0000313" key="1">
    <source>
        <dbReference type="EMBL" id="KQH79585.1"/>
    </source>
</evidence>
<dbReference type="AlphaFoldDB" id="A0A0Q2LUJ1"/>
<gene>
    <name evidence="1" type="ORF">AO501_02060</name>
</gene>
<accession>A0A0Q2LUJ1</accession>